<evidence type="ECO:0000256" key="1">
    <source>
        <dbReference type="SAM" id="Coils"/>
    </source>
</evidence>
<comment type="caution">
    <text evidence="3">The sequence shown here is derived from an EMBL/GenBank/DDBJ whole genome shotgun (WGS) entry which is preliminary data.</text>
</comment>
<evidence type="ECO:0000256" key="2">
    <source>
        <dbReference type="SAM" id="MobiDB-lite"/>
    </source>
</evidence>
<sequence>MAARPPPEPPHALAEHRGVGDDRLLAPRGSDRSPADSPPSSGQLLLAAGGLLGSSPRLAASPPGSSRHLLAAGPPSSGELMSEATAEALYDRLLVSRFAAERKSKKCEAVDLAKEQPKSGGMLLQAARQPSPLRVHGRAASPCGGGPPTSKADSLLAPRRAASPAAAASPPRASCSRAAPGTGAPAGPGARRHGVNCEGKDQENSYLRRNIEHLRLGKRQLEAQVANLNIRVQSLQEQNRQYRAFCEQPRAGAGHSGGRLGMEMDNLQEKLTAVQMLKDALNTENLELQRRLEAALENLRTEQKEQRHTQCVVCLEGLWRSDGLSCQGRRVESQGRVARRSMAPFTLRVWCTRGRTDFLRMIWSRLLPMRAPFGRLALSE</sequence>
<organism evidence="3 4">
    <name type="scientific">Prorocentrum cordatum</name>
    <dbReference type="NCBI Taxonomy" id="2364126"/>
    <lineage>
        <taxon>Eukaryota</taxon>
        <taxon>Sar</taxon>
        <taxon>Alveolata</taxon>
        <taxon>Dinophyceae</taxon>
        <taxon>Prorocentrales</taxon>
        <taxon>Prorocentraceae</taxon>
        <taxon>Prorocentrum</taxon>
    </lineage>
</organism>
<feature type="region of interest" description="Disordered" evidence="2">
    <location>
        <begin position="135"/>
        <end position="198"/>
    </location>
</feature>
<evidence type="ECO:0000313" key="4">
    <source>
        <dbReference type="Proteomes" id="UP001189429"/>
    </source>
</evidence>
<name>A0ABN9R6P5_9DINO</name>
<gene>
    <name evidence="3" type="ORF">PCOR1329_LOCUS18096</name>
</gene>
<feature type="compositionally biased region" description="Pro residues" evidence="2">
    <location>
        <begin position="1"/>
        <end position="10"/>
    </location>
</feature>
<feature type="region of interest" description="Disordered" evidence="2">
    <location>
        <begin position="1"/>
        <end position="79"/>
    </location>
</feature>
<feature type="compositionally biased region" description="Basic and acidic residues" evidence="2">
    <location>
        <begin position="13"/>
        <end position="34"/>
    </location>
</feature>
<dbReference type="Proteomes" id="UP001189429">
    <property type="component" value="Unassembled WGS sequence"/>
</dbReference>
<accession>A0ABN9R6P5</accession>
<protein>
    <submittedName>
        <fullName evidence="3">Uncharacterized protein</fullName>
    </submittedName>
</protein>
<proteinExistence type="predicted"/>
<dbReference type="EMBL" id="CAUYUJ010005669">
    <property type="protein sequence ID" value="CAK0814515.1"/>
    <property type="molecule type" value="Genomic_DNA"/>
</dbReference>
<feature type="compositionally biased region" description="Low complexity" evidence="2">
    <location>
        <begin position="157"/>
        <end position="189"/>
    </location>
</feature>
<evidence type="ECO:0000313" key="3">
    <source>
        <dbReference type="EMBL" id="CAK0814515.1"/>
    </source>
</evidence>
<feature type="compositionally biased region" description="Low complexity" evidence="2">
    <location>
        <begin position="38"/>
        <end position="66"/>
    </location>
</feature>
<keyword evidence="4" id="KW-1185">Reference proteome</keyword>
<feature type="coiled-coil region" evidence="1">
    <location>
        <begin position="264"/>
        <end position="309"/>
    </location>
</feature>
<reference evidence="3" key="1">
    <citation type="submission" date="2023-10" db="EMBL/GenBank/DDBJ databases">
        <authorList>
            <person name="Chen Y."/>
            <person name="Shah S."/>
            <person name="Dougan E. K."/>
            <person name="Thang M."/>
            <person name="Chan C."/>
        </authorList>
    </citation>
    <scope>NUCLEOTIDE SEQUENCE [LARGE SCALE GENOMIC DNA]</scope>
</reference>
<keyword evidence="1" id="KW-0175">Coiled coil</keyword>
<feature type="coiled-coil region" evidence="1">
    <location>
        <begin position="211"/>
        <end position="238"/>
    </location>
</feature>